<comment type="caution">
    <text evidence="1">The sequence shown here is derived from an EMBL/GenBank/DDBJ whole genome shotgun (WGS) entry which is preliminary data.</text>
</comment>
<dbReference type="Gene3D" id="3.30.200.20">
    <property type="entry name" value="Phosphorylase Kinase, domain 1"/>
    <property type="match status" value="1"/>
</dbReference>
<accession>A0A3M6UIU1</accession>
<name>A0A3M6UIU1_POCDA</name>
<organism evidence="1 2">
    <name type="scientific">Pocillopora damicornis</name>
    <name type="common">Cauliflower coral</name>
    <name type="synonym">Millepora damicornis</name>
    <dbReference type="NCBI Taxonomy" id="46731"/>
    <lineage>
        <taxon>Eukaryota</taxon>
        <taxon>Metazoa</taxon>
        <taxon>Cnidaria</taxon>
        <taxon>Anthozoa</taxon>
        <taxon>Hexacorallia</taxon>
        <taxon>Scleractinia</taxon>
        <taxon>Astrocoeniina</taxon>
        <taxon>Pocilloporidae</taxon>
        <taxon>Pocillopora</taxon>
    </lineage>
</organism>
<evidence type="ECO:0000313" key="2">
    <source>
        <dbReference type="Proteomes" id="UP000275408"/>
    </source>
</evidence>
<keyword evidence="2" id="KW-1185">Reference proteome</keyword>
<dbReference type="AlphaFoldDB" id="A0A3M6UIU1"/>
<protein>
    <recommendedName>
        <fullName evidence="3">Protein kinase domain-containing protein</fullName>
    </recommendedName>
</protein>
<dbReference type="EMBL" id="RCHS01001420">
    <property type="protein sequence ID" value="RMX53567.1"/>
    <property type="molecule type" value="Genomic_DNA"/>
</dbReference>
<dbReference type="SUPFAM" id="SSF56112">
    <property type="entry name" value="Protein kinase-like (PK-like)"/>
    <property type="match status" value="1"/>
</dbReference>
<reference evidence="1 2" key="1">
    <citation type="journal article" date="2018" name="Sci. Rep.">
        <title>Comparative analysis of the Pocillopora damicornis genome highlights role of immune system in coral evolution.</title>
        <authorList>
            <person name="Cunning R."/>
            <person name="Bay R.A."/>
            <person name="Gillette P."/>
            <person name="Baker A.C."/>
            <person name="Traylor-Knowles N."/>
        </authorList>
    </citation>
    <scope>NUCLEOTIDE SEQUENCE [LARGE SCALE GENOMIC DNA]</scope>
    <source>
        <strain evidence="1">RSMAS</strain>
        <tissue evidence="1">Whole animal</tissue>
    </source>
</reference>
<sequence length="151" mass="16533">MQFKNITGYSRGNFKFGLHDSNATLGEGNFGQVTLASYKGLPVAEKQFNAAVLQAEIEHEANIVSSFKHLNLLVFFGVSCPEKPYLLNAPEAKKVAGQARTGMPPFIIFEGKLCSPDIIFISGEQELLIKINGGHTEAPITLLLLYLLCYV</sequence>
<proteinExistence type="predicted"/>
<evidence type="ECO:0000313" key="1">
    <source>
        <dbReference type="EMBL" id="RMX53567.1"/>
    </source>
</evidence>
<dbReference type="Proteomes" id="UP000275408">
    <property type="component" value="Unassembled WGS sequence"/>
</dbReference>
<dbReference type="InterPro" id="IPR011009">
    <property type="entry name" value="Kinase-like_dom_sf"/>
</dbReference>
<gene>
    <name evidence="1" type="ORF">pdam_00004381</name>
</gene>
<evidence type="ECO:0008006" key="3">
    <source>
        <dbReference type="Google" id="ProtNLM"/>
    </source>
</evidence>